<comment type="similarity">
    <text evidence="2">Belongs to the amino acid-polyamine-organocation (APC) superfamily. Spore germination protein (SGP) (TC 2.A.3.9) family.</text>
</comment>
<feature type="transmembrane region" description="Helical" evidence="8">
    <location>
        <begin position="41"/>
        <end position="65"/>
    </location>
</feature>
<feature type="transmembrane region" description="Helical" evidence="8">
    <location>
        <begin position="338"/>
        <end position="357"/>
    </location>
</feature>
<comment type="subcellular location">
    <subcellularLocation>
        <location evidence="1">Membrane</location>
        <topology evidence="1">Multi-pass membrane protein</topology>
    </subcellularLocation>
</comment>
<dbReference type="GO" id="GO:0009847">
    <property type="term" value="P:spore germination"/>
    <property type="evidence" value="ECO:0007669"/>
    <property type="project" value="InterPro"/>
</dbReference>
<dbReference type="EMBL" id="RHHU01000010">
    <property type="protein sequence ID" value="RNB83842.1"/>
    <property type="molecule type" value="Genomic_DNA"/>
</dbReference>
<feature type="transmembrane region" description="Helical" evidence="8">
    <location>
        <begin position="85"/>
        <end position="106"/>
    </location>
</feature>
<dbReference type="PANTHER" id="PTHR34975:SF2">
    <property type="entry name" value="SPORE GERMINATION PROTEIN A2"/>
    <property type="match status" value="1"/>
</dbReference>
<protein>
    <submittedName>
        <fullName evidence="9">Spore gernimation protein</fullName>
    </submittedName>
</protein>
<evidence type="ECO:0000256" key="1">
    <source>
        <dbReference type="ARBA" id="ARBA00004141"/>
    </source>
</evidence>
<keyword evidence="4" id="KW-0309">Germination</keyword>
<organism evidence="9 10">
    <name type="scientific">Brevibacillus nitrificans</name>
    <dbReference type="NCBI Taxonomy" id="651560"/>
    <lineage>
        <taxon>Bacteria</taxon>
        <taxon>Bacillati</taxon>
        <taxon>Bacillota</taxon>
        <taxon>Bacilli</taxon>
        <taxon>Bacillales</taxon>
        <taxon>Paenibacillaceae</taxon>
        <taxon>Brevibacillus</taxon>
    </lineage>
</organism>
<dbReference type="Pfam" id="PF03845">
    <property type="entry name" value="Spore_permease"/>
    <property type="match status" value="1"/>
</dbReference>
<accession>A0A3M8D746</accession>
<keyword evidence="7 8" id="KW-0472">Membrane</keyword>
<evidence type="ECO:0000256" key="8">
    <source>
        <dbReference type="SAM" id="Phobius"/>
    </source>
</evidence>
<feature type="transmembrane region" description="Helical" evidence="8">
    <location>
        <begin position="219"/>
        <end position="241"/>
    </location>
</feature>
<evidence type="ECO:0000256" key="7">
    <source>
        <dbReference type="ARBA" id="ARBA00023136"/>
    </source>
</evidence>
<evidence type="ECO:0000256" key="3">
    <source>
        <dbReference type="ARBA" id="ARBA00022448"/>
    </source>
</evidence>
<keyword evidence="3" id="KW-0813">Transport</keyword>
<dbReference type="Gene3D" id="1.20.1740.10">
    <property type="entry name" value="Amino acid/polyamine transporter I"/>
    <property type="match status" value="1"/>
</dbReference>
<feature type="transmembrane region" description="Helical" evidence="8">
    <location>
        <begin position="148"/>
        <end position="167"/>
    </location>
</feature>
<evidence type="ECO:0000313" key="10">
    <source>
        <dbReference type="Proteomes" id="UP000269573"/>
    </source>
</evidence>
<proteinExistence type="inferred from homology"/>
<reference evidence="9 10" key="1">
    <citation type="submission" date="2018-10" db="EMBL/GenBank/DDBJ databases">
        <title>Phylogenomics of Brevibacillus.</title>
        <authorList>
            <person name="Dunlap C."/>
        </authorList>
    </citation>
    <scope>NUCLEOTIDE SEQUENCE [LARGE SCALE GENOMIC DNA]</scope>
    <source>
        <strain evidence="9 10">JCM 15774</strain>
    </source>
</reference>
<feature type="transmembrane region" description="Helical" evidence="8">
    <location>
        <begin position="12"/>
        <end position="35"/>
    </location>
</feature>
<evidence type="ECO:0000256" key="4">
    <source>
        <dbReference type="ARBA" id="ARBA00022544"/>
    </source>
</evidence>
<evidence type="ECO:0000256" key="2">
    <source>
        <dbReference type="ARBA" id="ARBA00007998"/>
    </source>
</evidence>
<feature type="transmembrane region" description="Helical" evidence="8">
    <location>
        <begin position="308"/>
        <end position="326"/>
    </location>
</feature>
<feature type="transmembrane region" description="Helical" evidence="8">
    <location>
        <begin position="271"/>
        <end position="296"/>
    </location>
</feature>
<evidence type="ECO:0000313" key="9">
    <source>
        <dbReference type="EMBL" id="RNB83842.1"/>
    </source>
</evidence>
<dbReference type="RefSeq" id="WP_122924345.1">
    <property type="nucleotide sequence ID" value="NZ_RHHU01000010.1"/>
</dbReference>
<dbReference type="InterPro" id="IPR004761">
    <property type="entry name" value="Spore_GerAB"/>
</dbReference>
<feature type="transmembrane region" description="Helical" evidence="8">
    <location>
        <begin position="187"/>
        <end position="207"/>
    </location>
</feature>
<name>A0A3M8D746_9BACL</name>
<sequence>MPTTVKITVRQMMIIIIMFTIGTTILVAPSTLAQAAGQDAWISASFGVLVGLGIGWLYASIGMLYPGHNLLEIHELILGKWLGKLVSLLVVLTMLLFCSQVLYYIGNFLATQFFPNTPIQFLILLFLIIPVVSLRLGIEPFARAAEILFPWFLFLFFFLVLFILPKAEITNIQPVLEASPKDLVKGVLWFISITYLTAPALLMFFPICINDTSTFKRGFILSNLIGGFMLVLIILLSVLVLNPNITVLYNYPSFILGRQINIGDFFQRMEAIVAIIWFLTIFVKLTMYCFSAITGLAQLLKLRSYRSIILPTGVLIATGALIVYPNNAYMQRWDMDTWIPYSLLLGILYPLLLYIIGSIRKKQGRTKI</sequence>
<evidence type="ECO:0000256" key="5">
    <source>
        <dbReference type="ARBA" id="ARBA00022692"/>
    </source>
</evidence>
<keyword evidence="6 8" id="KW-1133">Transmembrane helix</keyword>
<dbReference type="AlphaFoldDB" id="A0A3M8D746"/>
<feature type="transmembrane region" description="Helical" evidence="8">
    <location>
        <begin position="118"/>
        <end position="136"/>
    </location>
</feature>
<gene>
    <name evidence="9" type="ORF">EDM59_15065</name>
</gene>
<evidence type="ECO:0000256" key="6">
    <source>
        <dbReference type="ARBA" id="ARBA00022989"/>
    </source>
</evidence>
<dbReference type="GO" id="GO:0016020">
    <property type="term" value="C:membrane"/>
    <property type="evidence" value="ECO:0007669"/>
    <property type="project" value="UniProtKB-SubCell"/>
</dbReference>
<dbReference type="PANTHER" id="PTHR34975">
    <property type="entry name" value="SPORE GERMINATION PROTEIN A2"/>
    <property type="match status" value="1"/>
</dbReference>
<dbReference type="Proteomes" id="UP000269573">
    <property type="component" value="Unassembled WGS sequence"/>
</dbReference>
<comment type="caution">
    <text evidence="9">The sequence shown here is derived from an EMBL/GenBank/DDBJ whole genome shotgun (WGS) entry which is preliminary data.</text>
</comment>
<keyword evidence="10" id="KW-1185">Reference proteome</keyword>
<keyword evidence="5 8" id="KW-0812">Transmembrane</keyword>
<dbReference type="NCBIfam" id="TIGR00912">
    <property type="entry name" value="2A0309"/>
    <property type="match status" value="1"/>
</dbReference>